<dbReference type="FunFam" id="3.40.630.10:FF:000004">
    <property type="entry name" value="Probable cytosol aminopeptidase"/>
    <property type="match status" value="1"/>
</dbReference>
<comment type="subcellular location">
    <subcellularLocation>
        <location evidence="9">Cytoplasm</location>
    </subcellularLocation>
</comment>
<feature type="binding site" evidence="9">
    <location>
        <position position="354"/>
    </location>
    <ligand>
        <name>Mn(2+)</name>
        <dbReference type="ChEBI" id="CHEBI:29035"/>
        <label>1</label>
    </ligand>
</feature>
<feature type="domain" description="Cytosol aminopeptidase" evidence="10">
    <location>
        <begin position="350"/>
        <end position="357"/>
    </location>
</feature>
<keyword evidence="5 9" id="KW-0645">Protease</keyword>
<dbReference type="PANTHER" id="PTHR11963:SF23">
    <property type="entry name" value="CYTOSOL AMINOPEPTIDASE"/>
    <property type="match status" value="1"/>
</dbReference>
<comment type="catalytic activity">
    <reaction evidence="2 9">
        <text>Release of an N-terminal amino acid, preferentially leucine, but not glutamic or aspartic acids.</text>
        <dbReference type="EC" id="3.4.11.10"/>
    </reaction>
</comment>
<dbReference type="PANTHER" id="PTHR11963">
    <property type="entry name" value="LEUCINE AMINOPEPTIDASE-RELATED"/>
    <property type="match status" value="1"/>
</dbReference>
<dbReference type="HAMAP" id="MF_00181">
    <property type="entry name" value="Cytosol_peptidase_M17"/>
    <property type="match status" value="1"/>
</dbReference>
<evidence type="ECO:0000256" key="8">
    <source>
        <dbReference type="ARBA" id="ARBA00023211"/>
    </source>
</evidence>
<dbReference type="GO" id="GO:0070006">
    <property type="term" value="F:metalloaminopeptidase activity"/>
    <property type="evidence" value="ECO:0007669"/>
    <property type="project" value="InterPro"/>
</dbReference>
<feature type="active site" evidence="9">
    <location>
        <position position="282"/>
    </location>
</feature>
<dbReference type="PROSITE" id="PS00631">
    <property type="entry name" value="CYTOSOL_AP"/>
    <property type="match status" value="1"/>
</dbReference>
<keyword evidence="6 9" id="KW-0479">Metal-binding</keyword>
<feature type="binding site" evidence="9">
    <location>
        <position position="275"/>
    </location>
    <ligand>
        <name>Mn(2+)</name>
        <dbReference type="ChEBI" id="CHEBI:29035"/>
        <label>2</label>
    </ligand>
</feature>
<dbReference type="InterPro" id="IPR011356">
    <property type="entry name" value="Leucine_aapep/pepB"/>
</dbReference>
<dbReference type="SUPFAM" id="SSF52949">
    <property type="entry name" value="Macro domain-like"/>
    <property type="match status" value="1"/>
</dbReference>
<dbReference type="GO" id="GO:0030145">
    <property type="term" value="F:manganese ion binding"/>
    <property type="evidence" value="ECO:0007669"/>
    <property type="project" value="UniProtKB-UniRule"/>
</dbReference>
<proteinExistence type="inferred from homology"/>
<evidence type="ECO:0000313" key="11">
    <source>
        <dbReference type="EMBL" id="QCI16036.1"/>
    </source>
</evidence>
<evidence type="ECO:0000256" key="9">
    <source>
        <dbReference type="HAMAP-Rule" id="MF_00181"/>
    </source>
</evidence>
<feature type="active site" evidence="9">
    <location>
        <position position="356"/>
    </location>
</feature>
<dbReference type="InterPro" id="IPR000819">
    <property type="entry name" value="Peptidase_M17_C"/>
</dbReference>
<feature type="binding site" evidence="9">
    <location>
        <position position="270"/>
    </location>
    <ligand>
        <name>Mn(2+)</name>
        <dbReference type="ChEBI" id="CHEBI:29035"/>
        <label>2</label>
    </ligand>
</feature>
<name>A0A4D6XF91_9GAMM</name>
<dbReference type="CDD" id="cd00433">
    <property type="entry name" value="Peptidase_M17"/>
    <property type="match status" value="1"/>
</dbReference>
<evidence type="ECO:0000256" key="6">
    <source>
        <dbReference type="ARBA" id="ARBA00022723"/>
    </source>
</evidence>
<dbReference type="AlphaFoldDB" id="A0A4D6XF91"/>
<dbReference type="EC" id="3.4.11.10" evidence="9"/>
<dbReference type="GO" id="GO:0005737">
    <property type="term" value="C:cytoplasm"/>
    <property type="evidence" value="ECO:0007669"/>
    <property type="project" value="UniProtKB-SubCell"/>
</dbReference>
<dbReference type="InterPro" id="IPR043472">
    <property type="entry name" value="Macro_dom-like"/>
</dbReference>
<feature type="binding site" evidence="9">
    <location>
        <position position="275"/>
    </location>
    <ligand>
        <name>Mn(2+)</name>
        <dbReference type="ChEBI" id="CHEBI:29035"/>
        <label>1</label>
    </ligand>
</feature>
<dbReference type="GO" id="GO:0006508">
    <property type="term" value="P:proteolysis"/>
    <property type="evidence" value="ECO:0007669"/>
    <property type="project" value="UniProtKB-KW"/>
</dbReference>
<evidence type="ECO:0000256" key="3">
    <source>
        <dbReference type="ARBA" id="ARBA00009528"/>
    </source>
</evidence>
<reference evidence="11 12" key="2">
    <citation type="submission" date="2019-05" db="EMBL/GenBank/DDBJ databases">
        <title>Genome evolution of the obligate endosymbiont Buchnera aphidicola.</title>
        <authorList>
            <person name="Moran N.A."/>
        </authorList>
    </citation>
    <scope>NUCLEOTIDE SEQUENCE [LARGE SCALE GENOMIC DNA]</scope>
    <source>
        <strain evidence="11 12">Aar</strain>
    </source>
</reference>
<reference evidence="11 12" key="1">
    <citation type="submission" date="2018-12" db="EMBL/GenBank/DDBJ databases">
        <authorList>
            <person name="Chong R.A."/>
        </authorList>
    </citation>
    <scope>NUCLEOTIDE SEQUENCE [LARGE SCALE GENOMIC DNA]</scope>
    <source>
        <strain evidence="11 12">Aar</strain>
    </source>
</reference>
<comment type="catalytic activity">
    <reaction evidence="1 9">
        <text>Release of an N-terminal amino acid, Xaa-|-Yaa-, in which Xaa is preferably Leu, but may be other amino acids including Pro although not Arg or Lys, and Yaa may be Pro. Amino acid amides and methyl esters are also readily hydrolyzed, but rates on arylamides are exceedingly low.</text>
        <dbReference type="EC" id="3.4.11.1"/>
    </reaction>
</comment>
<feature type="binding site" evidence="9">
    <location>
        <position position="293"/>
    </location>
    <ligand>
        <name>Mn(2+)</name>
        <dbReference type="ChEBI" id="CHEBI:29035"/>
        <label>2</label>
    </ligand>
</feature>
<gene>
    <name evidence="9" type="primary">pepA</name>
    <name evidence="11" type="ORF">D9V59_01840</name>
</gene>
<keyword evidence="9" id="KW-0963">Cytoplasm</keyword>
<keyword evidence="4 9" id="KW-0031">Aminopeptidase</keyword>
<evidence type="ECO:0000313" key="12">
    <source>
        <dbReference type="Proteomes" id="UP000298654"/>
    </source>
</evidence>
<evidence type="ECO:0000256" key="1">
    <source>
        <dbReference type="ARBA" id="ARBA00000135"/>
    </source>
</evidence>
<evidence type="ECO:0000256" key="2">
    <source>
        <dbReference type="ARBA" id="ARBA00000967"/>
    </source>
</evidence>
<comment type="cofactor">
    <cofactor evidence="9">
        <name>Mn(2+)</name>
        <dbReference type="ChEBI" id="CHEBI:29035"/>
    </cofactor>
    <text evidence="9">Binds 2 manganese ions per subunit.</text>
</comment>
<evidence type="ECO:0000256" key="7">
    <source>
        <dbReference type="ARBA" id="ARBA00022801"/>
    </source>
</evidence>
<dbReference type="Proteomes" id="UP000298654">
    <property type="component" value="Chromosome"/>
</dbReference>
<dbReference type="Pfam" id="PF00883">
    <property type="entry name" value="Peptidase_M17"/>
    <property type="match status" value="1"/>
</dbReference>
<keyword evidence="8 9" id="KW-0464">Manganese</keyword>
<dbReference type="EMBL" id="CP034900">
    <property type="protein sequence ID" value="QCI16036.1"/>
    <property type="molecule type" value="Genomic_DNA"/>
</dbReference>
<dbReference type="PRINTS" id="PR00481">
    <property type="entry name" value="LAMNOPPTDASE"/>
</dbReference>
<dbReference type="InterPro" id="IPR023042">
    <property type="entry name" value="Peptidase_M17_leu_NH2_pept"/>
</dbReference>
<evidence type="ECO:0000259" key="10">
    <source>
        <dbReference type="PROSITE" id="PS00631"/>
    </source>
</evidence>
<comment type="similarity">
    <text evidence="3 9">Belongs to the peptidase M17 family.</text>
</comment>
<dbReference type="Pfam" id="PF02789">
    <property type="entry name" value="Peptidase_M17_N"/>
    <property type="match status" value="1"/>
</dbReference>
<dbReference type="InterPro" id="IPR008283">
    <property type="entry name" value="Peptidase_M17_N"/>
</dbReference>
<keyword evidence="7 9" id="KW-0378">Hydrolase</keyword>
<dbReference type="RefSeq" id="WP_158364553.1">
    <property type="nucleotide sequence ID" value="NZ_CP034900.1"/>
</dbReference>
<feature type="binding site" evidence="9">
    <location>
        <position position="352"/>
    </location>
    <ligand>
        <name>Mn(2+)</name>
        <dbReference type="ChEBI" id="CHEBI:29035"/>
        <label>1</label>
    </ligand>
</feature>
<comment type="function">
    <text evidence="9">Presumably involved in the processing and regular turnover of intracellular proteins. Catalyzes the removal of unsubstituted N-terminal amino acids from various peptides.</text>
</comment>
<evidence type="ECO:0000256" key="4">
    <source>
        <dbReference type="ARBA" id="ARBA00022438"/>
    </source>
</evidence>
<feature type="binding site" evidence="9">
    <location>
        <position position="354"/>
    </location>
    <ligand>
        <name>Mn(2+)</name>
        <dbReference type="ChEBI" id="CHEBI:29035"/>
        <label>2</label>
    </ligand>
</feature>
<protein>
    <recommendedName>
        <fullName evidence="9">Probable cytosol aminopeptidase</fullName>
        <ecNumber evidence="9">3.4.11.1</ecNumber>
    </recommendedName>
    <alternativeName>
        <fullName evidence="9">Leucine aminopeptidase</fullName>
        <shortName evidence="9">LAP</shortName>
        <ecNumber evidence="9">3.4.11.10</ecNumber>
    </alternativeName>
    <alternativeName>
        <fullName evidence="9">Leucyl aminopeptidase</fullName>
    </alternativeName>
</protein>
<dbReference type="NCBIfam" id="NF002074">
    <property type="entry name" value="PRK00913.1-4"/>
    <property type="match status" value="1"/>
</dbReference>
<dbReference type="EC" id="3.4.11.1" evidence="9"/>
<sequence length="502" mass="55857">MNFFIKNCSLDKEKTDCIVVGIFNFYQLSVSAKHLDKCSNGYIKNIIKLGDIKGEIGETLMLYNVPQIFSKRILLIGCGDKNNINILIFKKILKNTINILKKISVKNIICSLIDINISDQYNIYWLIRVTVLAIRENLYKIIKINKKDSNHLNLNLITLNILKENDFFIAQTSLKHALAIDRGISYAKNLSNLPPNICNPLYLSHQAQKIFKKYKKNITVDIIDFIEMKNLKMNAYLAVGDGAKNKPFMSVIKYSGNNIINKKVIALVGKGLTFDSGGISIKPSLNMDEMKYDMCGAAAVYGILIMAAELQLPLTIIGIIASCENMIGSNSFRPGDVLTTMSGRTVEVLNTDAEGRLVLSDALTYVERFSPNIVIDIATLTGACVTALGESVSGLFTNSEDLAKELNRASQQTDDKIWRLPLFLEYQKQLSSDIADLSNIGKGKAGAITAAFFLSYFTRKYNWAHLDIAGTAWKSGKNKGATGRPVELLSQFLLNQSNYTYS</sequence>
<dbReference type="Gene3D" id="3.40.220.10">
    <property type="entry name" value="Leucine Aminopeptidase, subunit E, domain 1"/>
    <property type="match status" value="1"/>
</dbReference>
<dbReference type="OrthoDB" id="9809354at2"/>
<organism evidence="11 12">
    <name type="scientific">Buchnera aphidicola</name>
    <name type="common">Artemisaphis artemisicola</name>
    <dbReference type="NCBI Taxonomy" id="1241836"/>
    <lineage>
        <taxon>Bacteria</taxon>
        <taxon>Pseudomonadati</taxon>
        <taxon>Pseudomonadota</taxon>
        <taxon>Gammaproteobacteria</taxon>
        <taxon>Enterobacterales</taxon>
        <taxon>Erwiniaceae</taxon>
        <taxon>Buchnera</taxon>
    </lineage>
</organism>
<evidence type="ECO:0000256" key="5">
    <source>
        <dbReference type="ARBA" id="ARBA00022670"/>
    </source>
</evidence>
<dbReference type="Gene3D" id="3.40.630.10">
    <property type="entry name" value="Zn peptidases"/>
    <property type="match status" value="1"/>
</dbReference>
<dbReference type="SUPFAM" id="SSF53187">
    <property type="entry name" value="Zn-dependent exopeptidases"/>
    <property type="match status" value="1"/>
</dbReference>
<accession>A0A4D6XF91</accession>